<organism evidence="1 2">
    <name type="scientific">Eleusine coracana subsp. coracana</name>
    <dbReference type="NCBI Taxonomy" id="191504"/>
    <lineage>
        <taxon>Eukaryota</taxon>
        <taxon>Viridiplantae</taxon>
        <taxon>Streptophyta</taxon>
        <taxon>Embryophyta</taxon>
        <taxon>Tracheophyta</taxon>
        <taxon>Spermatophyta</taxon>
        <taxon>Magnoliopsida</taxon>
        <taxon>Liliopsida</taxon>
        <taxon>Poales</taxon>
        <taxon>Poaceae</taxon>
        <taxon>PACMAD clade</taxon>
        <taxon>Chloridoideae</taxon>
        <taxon>Cynodonteae</taxon>
        <taxon>Eleusininae</taxon>
        <taxon>Eleusine</taxon>
    </lineage>
</organism>
<dbReference type="AlphaFoldDB" id="A0AAV5FC61"/>
<protein>
    <submittedName>
        <fullName evidence="1">Uncharacterized protein</fullName>
    </submittedName>
</protein>
<gene>
    <name evidence="1" type="primary">gb20345</name>
    <name evidence="1" type="ORF">PR202_gb20345</name>
</gene>
<name>A0AAV5FC61_ELECO</name>
<dbReference type="Proteomes" id="UP001054889">
    <property type="component" value="Unassembled WGS sequence"/>
</dbReference>
<proteinExistence type="predicted"/>
<sequence>MPEAISCHDRRKIARGLKKLEACLLELMTTMLFSQHQCTRSYGYVNVAAQNVLTYQLQPHQIVPVRRYKQVQSHDNLVTVFHNRQRVRVDKVEHVLEHSIVLQPHQIVHVRS</sequence>
<comment type="caution">
    <text evidence="1">The sequence shown here is derived from an EMBL/GenBank/DDBJ whole genome shotgun (WGS) entry which is preliminary data.</text>
</comment>
<evidence type="ECO:0000313" key="1">
    <source>
        <dbReference type="EMBL" id="GJN31890.1"/>
    </source>
</evidence>
<evidence type="ECO:0000313" key="2">
    <source>
        <dbReference type="Proteomes" id="UP001054889"/>
    </source>
</evidence>
<reference evidence="1" key="1">
    <citation type="journal article" date="2018" name="DNA Res.">
        <title>Multiple hybrid de novo genome assembly of finger millet, an orphan allotetraploid crop.</title>
        <authorList>
            <person name="Hatakeyama M."/>
            <person name="Aluri S."/>
            <person name="Balachadran M.T."/>
            <person name="Sivarajan S.R."/>
            <person name="Patrignani A."/>
            <person name="Gruter S."/>
            <person name="Poveda L."/>
            <person name="Shimizu-Inatsugi R."/>
            <person name="Baeten J."/>
            <person name="Francoijs K.J."/>
            <person name="Nataraja K.N."/>
            <person name="Reddy Y.A.N."/>
            <person name="Phadnis S."/>
            <person name="Ravikumar R.L."/>
            <person name="Schlapbach R."/>
            <person name="Sreeman S.M."/>
            <person name="Shimizu K.K."/>
        </authorList>
    </citation>
    <scope>NUCLEOTIDE SEQUENCE</scope>
</reference>
<accession>A0AAV5FC61</accession>
<keyword evidence="2" id="KW-1185">Reference proteome</keyword>
<reference evidence="1" key="2">
    <citation type="submission" date="2021-12" db="EMBL/GenBank/DDBJ databases">
        <title>Resequencing data analysis of finger millet.</title>
        <authorList>
            <person name="Hatakeyama M."/>
            <person name="Aluri S."/>
            <person name="Balachadran M.T."/>
            <person name="Sivarajan S.R."/>
            <person name="Poveda L."/>
            <person name="Shimizu-Inatsugi R."/>
            <person name="Schlapbach R."/>
            <person name="Sreeman S.M."/>
            <person name="Shimizu K.K."/>
        </authorList>
    </citation>
    <scope>NUCLEOTIDE SEQUENCE</scope>
</reference>
<dbReference type="EMBL" id="BQKI01000083">
    <property type="protein sequence ID" value="GJN31890.1"/>
    <property type="molecule type" value="Genomic_DNA"/>
</dbReference>